<dbReference type="Proteomes" id="UP001154329">
    <property type="component" value="Chromosome 1"/>
</dbReference>
<keyword evidence="1" id="KW-0472">Membrane</keyword>
<reference evidence="2" key="1">
    <citation type="submission" date="2022-02" db="EMBL/GenBank/DDBJ databases">
        <authorList>
            <person name="King R."/>
        </authorList>
    </citation>
    <scope>NUCLEOTIDE SEQUENCE</scope>
</reference>
<sequence length="140" mass="15655">MQLLSCAAGDGGWSGQGRFHQGKRQFSLGTPTPLIGPPMTLAGLTKIVSSHQCMSTLHSEKCMSTSKTYTCTSTTQTDKCRSTADLLTTTQRTLPTTTLLFLFSITKFVKVFSYFFLSAKIFNKFYPCYVDCNHRQLRTR</sequence>
<organism evidence="2 3">
    <name type="scientific">Aphis gossypii</name>
    <name type="common">Cotton aphid</name>
    <dbReference type="NCBI Taxonomy" id="80765"/>
    <lineage>
        <taxon>Eukaryota</taxon>
        <taxon>Metazoa</taxon>
        <taxon>Ecdysozoa</taxon>
        <taxon>Arthropoda</taxon>
        <taxon>Hexapoda</taxon>
        <taxon>Insecta</taxon>
        <taxon>Pterygota</taxon>
        <taxon>Neoptera</taxon>
        <taxon>Paraneoptera</taxon>
        <taxon>Hemiptera</taxon>
        <taxon>Sternorrhyncha</taxon>
        <taxon>Aphidomorpha</taxon>
        <taxon>Aphidoidea</taxon>
        <taxon>Aphididae</taxon>
        <taxon>Aphidini</taxon>
        <taxon>Aphis</taxon>
        <taxon>Aphis</taxon>
    </lineage>
</organism>
<dbReference type="AlphaFoldDB" id="A0A9P0IK61"/>
<evidence type="ECO:0000256" key="1">
    <source>
        <dbReference type="SAM" id="Phobius"/>
    </source>
</evidence>
<dbReference type="EMBL" id="OU899034">
    <property type="protein sequence ID" value="CAH1707818.1"/>
    <property type="molecule type" value="Genomic_DNA"/>
</dbReference>
<evidence type="ECO:0000313" key="2">
    <source>
        <dbReference type="EMBL" id="CAH1707818.1"/>
    </source>
</evidence>
<feature type="transmembrane region" description="Helical" evidence="1">
    <location>
        <begin position="99"/>
        <end position="117"/>
    </location>
</feature>
<keyword evidence="1" id="KW-1133">Transmembrane helix</keyword>
<evidence type="ECO:0000313" key="3">
    <source>
        <dbReference type="Proteomes" id="UP001154329"/>
    </source>
</evidence>
<keyword evidence="1" id="KW-0812">Transmembrane</keyword>
<proteinExistence type="predicted"/>
<accession>A0A9P0IK61</accession>
<name>A0A9P0IK61_APHGO</name>
<keyword evidence="3" id="KW-1185">Reference proteome</keyword>
<gene>
    <name evidence="2" type="ORF">APHIGO_LOCUS167</name>
</gene>
<protein>
    <submittedName>
        <fullName evidence="2">Uncharacterized protein</fullName>
    </submittedName>
</protein>
<reference evidence="2" key="2">
    <citation type="submission" date="2022-10" db="EMBL/GenBank/DDBJ databases">
        <authorList>
            <consortium name="ENA_rothamsted_submissions"/>
            <consortium name="culmorum"/>
            <person name="King R."/>
        </authorList>
    </citation>
    <scope>NUCLEOTIDE SEQUENCE</scope>
</reference>